<protein>
    <submittedName>
        <fullName evidence="1">Uncharacterized protein</fullName>
    </submittedName>
</protein>
<name>A0ACC2CPI2_DIPCM</name>
<comment type="caution">
    <text evidence="1">The sequence shown here is derived from an EMBL/GenBank/DDBJ whole genome shotgun (WGS) entry which is preliminary data.</text>
</comment>
<proteinExistence type="predicted"/>
<organism evidence="1 2">
    <name type="scientific">Diphasiastrum complanatum</name>
    <name type="common">Issler's clubmoss</name>
    <name type="synonym">Lycopodium complanatum</name>
    <dbReference type="NCBI Taxonomy" id="34168"/>
    <lineage>
        <taxon>Eukaryota</taxon>
        <taxon>Viridiplantae</taxon>
        <taxon>Streptophyta</taxon>
        <taxon>Embryophyta</taxon>
        <taxon>Tracheophyta</taxon>
        <taxon>Lycopodiopsida</taxon>
        <taxon>Lycopodiales</taxon>
        <taxon>Lycopodiaceae</taxon>
        <taxon>Lycopodioideae</taxon>
        <taxon>Diphasiastrum</taxon>
    </lineage>
</organism>
<sequence length="205" mass="23494">MDRLPIELPYRIFSLLDYRHLAAMALVCRDWNSSSEQAELWQQLFTQRWGQAKAKDACFKHLKSWKQAYEVQDRCDRLGVAPKIAREGPYYFLVSKGAKIRFLGSTKMRPWLEQQTSVGLELGNNTQLDMPRATTPAVKSCNSFSNVASSRRSLMNLLKASEQCPGDAQVRIVREHSHVGLFDKLLFFLGDLESAIQSRKRKKVV</sequence>
<dbReference type="Proteomes" id="UP001162992">
    <property type="component" value="Chromosome 9"/>
</dbReference>
<gene>
    <name evidence="1" type="ORF">O6H91_09G056900</name>
</gene>
<reference evidence="2" key="1">
    <citation type="journal article" date="2024" name="Proc. Natl. Acad. Sci. U.S.A.">
        <title>Extraordinary preservation of gene collinearity over three hundred million years revealed in homosporous lycophytes.</title>
        <authorList>
            <person name="Li C."/>
            <person name="Wickell D."/>
            <person name="Kuo L.Y."/>
            <person name="Chen X."/>
            <person name="Nie B."/>
            <person name="Liao X."/>
            <person name="Peng D."/>
            <person name="Ji J."/>
            <person name="Jenkins J."/>
            <person name="Williams M."/>
            <person name="Shu S."/>
            <person name="Plott C."/>
            <person name="Barry K."/>
            <person name="Rajasekar S."/>
            <person name="Grimwood J."/>
            <person name="Han X."/>
            <person name="Sun S."/>
            <person name="Hou Z."/>
            <person name="He W."/>
            <person name="Dai G."/>
            <person name="Sun C."/>
            <person name="Schmutz J."/>
            <person name="Leebens-Mack J.H."/>
            <person name="Li F.W."/>
            <person name="Wang L."/>
        </authorList>
    </citation>
    <scope>NUCLEOTIDE SEQUENCE [LARGE SCALE GENOMIC DNA]</scope>
    <source>
        <strain evidence="2">cv. PW_Plant_1</strain>
    </source>
</reference>
<keyword evidence="2" id="KW-1185">Reference proteome</keyword>
<evidence type="ECO:0000313" key="1">
    <source>
        <dbReference type="EMBL" id="KAJ7543874.1"/>
    </source>
</evidence>
<evidence type="ECO:0000313" key="2">
    <source>
        <dbReference type="Proteomes" id="UP001162992"/>
    </source>
</evidence>
<dbReference type="EMBL" id="CM055100">
    <property type="protein sequence ID" value="KAJ7543874.1"/>
    <property type="molecule type" value="Genomic_DNA"/>
</dbReference>
<accession>A0ACC2CPI2</accession>